<dbReference type="AlphaFoldDB" id="A0A5C8CG32"/>
<dbReference type="Proteomes" id="UP000325116">
    <property type="component" value="Unassembled WGS sequence"/>
</dbReference>
<gene>
    <name evidence="1" type="ORF">EPJ80_05565</name>
</gene>
<evidence type="ECO:0000313" key="1">
    <source>
        <dbReference type="EMBL" id="TXJ12260.1"/>
    </source>
</evidence>
<reference evidence="1 2" key="1">
    <citation type="journal article" date="1992" name="Lakartidningen">
        <title>[Penicillin V and not amoxicillin is the first choice preparation in acute otitis].</title>
        <authorList>
            <person name="Kamme C."/>
            <person name="Lundgren K."/>
            <person name="Prellner K."/>
        </authorList>
    </citation>
    <scope>NUCLEOTIDE SEQUENCE [LARGE SCALE GENOMIC DNA]</scope>
    <source>
        <strain evidence="1 2">W1</strain>
    </source>
</reference>
<dbReference type="EMBL" id="SAXT01000004">
    <property type="protein sequence ID" value="TXJ12260.1"/>
    <property type="molecule type" value="Genomic_DNA"/>
</dbReference>
<proteinExistence type="predicted"/>
<organism evidence="1 2">
    <name type="scientific">Brachyspira aalborgi</name>
    <dbReference type="NCBI Taxonomy" id="29522"/>
    <lineage>
        <taxon>Bacteria</taxon>
        <taxon>Pseudomonadati</taxon>
        <taxon>Spirochaetota</taxon>
        <taxon>Spirochaetia</taxon>
        <taxon>Brachyspirales</taxon>
        <taxon>Brachyspiraceae</taxon>
        <taxon>Brachyspira</taxon>
    </lineage>
</organism>
<sequence length="132" mass="15562">MKKVFIFVFIVIIFSIFVFAETKKIASNQEAIVPYRLFKTTNMWNFIQLETATGRMWQIQYDIKGDSRGSVVINDKNLAENKKSIVGRFTLHSTDNMWTFILLDQIEGDTWQVQWSFEESERFIIPINSFGY</sequence>
<evidence type="ECO:0000313" key="2">
    <source>
        <dbReference type="Proteomes" id="UP000325116"/>
    </source>
</evidence>
<name>A0A5C8CG32_9SPIR</name>
<protein>
    <submittedName>
        <fullName evidence="1">Uncharacterized protein</fullName>
    </submittedName>
</protein>
<accession>A0A5C8CG32</accession>
<comment type="caution">
    <text evidence="1">The sequence shown here is derived from an EMBL/GenBank/DDBJ whole genome shotgun (WGS) entry which is preliminary data.</text>
</comment>
<dbReference type="RefSeq" id="WP_147758241.1">
    <property type="nucleotide sequence ID" value="NZ_SAXT01000004.1"/>
</dbReference>